<feature type="coiled-coil region" evidence="1">
    <location>
        <begin position="177"/>
        <end position="220"/>
    </location>
</feature>
<dbReference type="HOGENOM" id="CLU_1205590_0_0_1"/>
<accession>L2GKV6</accession>
<dbReference type="InParanoid" id="L2GKV6"/>
<evidence type="ECO:0000313" key="3">
    <source>
        <dbReference type="Proteomes" id="UP000011082"/>
    </source>
</evidence>
<dbReference type="EMBL" id="JH370154">
    <property type="protein sequence ID" value="ELA40932.1"/>
    <property type="molecule type" value="Genomic_DNA"/>
</dbReference>
<sequence length="230" mass="27018">MRSMISQQSRDHKAQIDGLAAENNNIKDQLVKIHKDYGVAGALESLLEEDILKEIRNLVYSKCKLIDDLREEAMKKDEVIEQFERKANMFEVKHLSSQVESLKQTQHKLQDENLNLTQIVNKMSEKNTKLKQELLFFNSELKKAMELLGRKNETIYGQKSLIELFQEKISGASSFPIEDLKKKKLEIEERLEKENDYFVKQRLKREREDCSKRLSDFLNLQTAKKVQNKN</sequence>
<feature type="coiled-coil region" evidence="1">
    <location>
        <begin position="66"/>
        <end position="133"/>
    </location>
</feature>
<keyword evidence="1" id="KW-0175">Coiled coil</keyword>
<keyword evidence="3" id="KW-1185">Reference proteome</keyword>
<organism evidence="2 3">
    <name type="scientific">Vittaforma corneae (strain ATCC 50505)</name>
    <name type="common">Microsporidian parasite</name>
    <name type="synonym">Nosema corneum</name>
    <dbReference type="NCBI Taxonomy" id="993615"/>
    <lineage>
        <taxon>Eukaryota</taxon>
        <taxon>Fungi</taxon>
        <taxon>Fungi incertae sedis</taxon>
        <taxon>Microsporidia</taxon>
        <taxon>Nosematidae</taxon>
        <taxon>Vittaforma</taxon>
    </lineage>
</organism>
<protein>
    <submittedName>
        <fullName evidence="2">Uncharacterized protein</fullName>
    </submittedName>
</protein>
<dbReference type="AlphaFoldDB" id="L2GKV6"/>
<dbReference type="OrthoDB" id="2196354at2759"/>
<dbReference type="RefSeq" id="XP_007605466.1">
    <property type="nucleotide sequence ID" value="XM_007605404.1"/>
</dbReference>
<gene>
    <name evidence="2" type="ORF">VICG_02021</name>
</gene>
<reference evidence="3" key="1">
    <citation type="submission" date="2011-05" db="EMBL/GenBank/DDBJ databases">
        <title>The genome sequence of Vittaforma corneae strain ATCC 50505.</title>
        <authorList>
            <consortium name="The Broad Institute Genome Sequencing Platform"/>
            <person name="Cuomo C."/>
            <person name="Didier E."/>
            <person name="Bowers L."/>
            <person name="Young S.K."/>
            <person name="Zeng Q."/>
            <person name="Gargeya S."/>
            <person name="Fitzgerald M."/>
            <person name="Haas B."/>
            <person name="Abouelleil A."/>
            <person name="Alvarado L."/>
            <person name="Arachchi H.M."/>
            <person name="Berlin A."/>
            <person name="Chapman S.B."/>
            <person name="Gearin G."/>
            <person name="Goldberg J."/>
            <person name="Griggs A."/>
            <person name="Gujja S."/>
            <person name="Hansen M."/>
            <person name="Heiman D."/>
            <person name="Howarth C."/>
            <person name="Larimer J."/>
            <person name="Lui A."/>
            <person name="MacDonald P.J.P."/>
            <person name="McCowen C."/>
            <person name="Montmayeur A."/>
            <person name="Murphy C."/>
            <person name="Neiman D."/>
            <person name="Pearson M."/>
            <person name="Priest M."/>
            <person name="Roberts A."/>
            <person name="Saif S."/>
            <person name="Shea T."/>
            <person name="Sisk P."/>
            <person name="Stolte C."/>
            <person name="Sykes S."/>
            <person name="Wortman J."/>
            <person name="Nusbaum C."/>
            <person name="Birren B."/>
        </authorList>
    </citation>
    <scope>NUCLEOTIDE SEQUENCE [LARGE SCALE GENOMIC DNA]</scope>
    <source>
        <strain evidence="3">ATCC 50505</strain>
    </source>
</reference>
<dbReference type="FunCoup" id="L2GKV6">
    <property type="interactions" value="88"/>
</dbReference>
<dbReference type="GeneID" id="19882731"/>
<evidence type="ECO:0000313" key="2">
    <source>
        <dbReference type="EMBL" id="ELA40932.1"/>
    </source>
</evidence>
<dbReference type="VEuPathDB" id="MicrosporidiaDB:VICG_02021"/>
<proteinExistence type="predicted"/>
<name>L2GKV6_VITCO</name>
<evidence type="ECO:0000256" key="1">
    <source>
        <dbReference type="SAM" id="Coils"/>
    </source>
</evidence>
<dbReference type="Proteomes" id="UP000011082">
    <property type="component" value="Unassembled WGS sequence"/>
</dbReference>